<dbReference type="SUPFAM" id="SSF143120">
    <property type="entry name" value="YefM-like"/>
    <property type="match status" value="1"/>
</dbReference>
<evidence type="ECO:0000256" key="2">
    <source>
        <dbReference type="RuleBase" id="RU362080"/>
    </source>
</evidence>
<evidence type="ECO:0000313" key="4">
    <source>
        <dbReference type="EMBL" id="RMX11831.1"/>
    </source>
</evidence>
<dbReference type="AlphaFoldDB" id="A0A3M6R903"/>
<dbReference type="Gene3D" id="3.40.1620.10">
    <property type="entry name" value="YefM-like domain"/>
    <property type="match status" value="1"/>
</dbReference>
<dbReference type="Pfam" id="PF02604">
    <property type="entry name" value="PhdYeFM_antitox"/>
    <property type="match status" value="1"/>
</dbReference>
<reference evidence="4 5" key="1">
    <citation type="submission" date="2018-10" db="EMBL/GenBank/DDBJ databases">
        <title>Comamonadaceae CDC group NO-1 genome sequencing and assembly.</title>
        <authorList>
            <person name="Bernier A.-M."/>
            <person name="Bernard K."/>
        </authorList>
    </citation>
    <scope>NUCLEOTIDE SEQUENCE [LARGE SCALE GENOMIC DNA]</scope>
    <source>
        <strain evidence="4 5">NML180582</strain>
    </source>
</reference>
<feature type="region of interest" description="Disordered" evidence="3">
    <location>
        <begin position="74"/>
        <end position="94"/>
    </location>
</feature>
<comment type="similarity">
    <text evidence="1 2">Belongs to the phD/YefM antitoxin family.</text>
</comment>
<dbReference type="EMBL" id="RDQJ01000013">
    <property type="protein sequence ID" value="RMX11831.1"/>
    <property type="molecule type" value="Genomic_DNA"/>
</dbReference>
<dbReference type="InterPro" id="IPR036165">
    <property type="entry name" value="YefM-like_sf"/>
</dbReference>
<name>A0A3M6R903_9BURK</name>
<accession>A0A3M6R903</accession>
<sequence length="94" mass="10362">MSTTWPVQEAQSRFGEVIERALREGPQTVTQRGKPVVRVVALDTLAAPAATPQERPFHATSMQAALKRWRGKGIAGQSTEAIMRETRGDDWNCA</sequence>
<comment type="function">
    <text evidence="2">Antitoxin component of a type II toxin-antitoxin (TA) system.</text>
</comment>
<dbReference type="InterPro" id="IPR006442">
    <property type="entry name" value="Antitoxin_Phd/YefM"/>
</dbReference>
<dbReference type="OrthoDB" id="361281at2"/>
<dbReference type="RefSeq" id="WP_122245251.1">
    <property type="nucleotide sequence ID" value="NZ_RDQJ01000013.1"/>
</dbReference>
<comment type="caution">
    <text evidence="4">The sequence shown here is derived from an EMBL/GenBank/DDBJ whole genome shotgun (WGS) entry which is preliminary data.</text>
</comment>
<evidence type="ECO:0000256" key="3">
    <source>
        <dbReference type="SAM" id="MobiDB-lite"/>
    </source>
</evidence>
<proteinExistence type="inferred from homology"/>
<evidence type="ECO:0000313" key="5">
    <source>
        <dbReference type="Proteomes" id="UP000275180"/>
    </source>
</evidence>
<evidence type="ECO:0000256" key="1">
    <source>
        <dbReference type="ARBA" id="ARBA00009981"/>
    </source>
</evidence>
<organism evidence="4 5">
    <name type="scientific">Vandammella animalimorsus</name>
    <dbReference type="NCBI Taxonomy" id="2029117"/>
    <lineage>
        <taxon>Bacteria</taxon>
        <taxon>Pseudomonadati</taxon>
        <taxon>Pseudomonadota</taxon>
        <taxon>Betaproteobacteria</taxon>
        <taxon>Burkholderiales</taxon>
        <taxon>Comamonadaceae</taxon>
        <taxon>Vandammella</taxon>
    </lineage>
</organism>
<gene>
    <name evidence="4" type="ORF">EBQ34_09670</name>
</gene>
<feature type="compositionally biased region" description="Basic and acidic residues" evidence="3">
    <location>
        <begin position="82"/>
        <end position="94"/>
    </location>
</feature>
<dbReference type="NCBIfam" id="TIGR01552">
    <property type="entry name" value="phd_fam"/>
    <property type="match status" value="1"/>
</dbReference>
<dbReference type="Proteomes" id="UP000275180">
    <property type="component" value="Unassembled WGS sequence"/>
</dbReference>
<protein>
    <recommendedName>
        <fullName evidence="2">Antitoxin</fullName>
    </recommendedName>
</protein>